<proteinExistence type="inferred from homology"/>
<evidence type="ECO:0000256" key="4">
    <source>
        <dbReference type="ARBA" id="ARBA00013078"/>
    </source>
</evidence>
<dbReference type="InterPro" id="IPR050155">
    <property type="entry name" value="HAD-like_hydrolase_sf"/>
</dbReference>
<reference evidence="5 6" key="1">
    <citation type="submission" date="2014-04" db="EMBL/GenBank/DDBJ databases">
        <authorList>
            <person name="Sears C."/>
            <person name="Carroll K."/>
            <person name="Sack B.R."/>
            <person name="Qadri F."/>
            <person name="Myers L.L."/>
            <person name="Chung G.-T."/>
            <person name="Escheverria P."/>
            <person name="Fraser C.M."/>
            <person name="Sadzewicz L."/>
            <person name="Shefchek K.A."/>
            <person name="Tallon L."/>
            <person name="Das S.P."/>
            <person name="Daugherty S."/>
            <person name="Mongodin E.F."/>
        </authorList>
    </citation>
    <scope>NUCLEOTIDE SEQUENCE [LARGE SCALE GENOMIC DNA]</scope>
    <source>
        <strain evidence="5 6">3975 RP4</strain>
    </source>
</reference>
<dbReference type="SFLD" id="SFLDG01129">
    <property type="entry name" value="C1.5:_HAD__Beta-PGM__Phosphata"/>
    <property type="match status" value="1"/>
</dbReference>
<comment type="caution">
    <text evidence="5">The sequence shown here is derived from an EMBL/GenBank/DDBJ whole genome shotgun (WGS) entry which is preliminary data.</text>
</comment>
<dbReference type="InterPro" id="IPR023214">
    <property type="entry name" value="HAD_sf"/>
</dbReference>
<dbReference type="Pfam" id="PF13419">
    <property type="entry name" value="HAD_2"/>
    <property type="match status" value="1"/>
</dbReference>
<sequence length="212" mass="23850">MIKLVAFDLDGTIGDTIPMCLKALKKAVTPYVTLNDVSENDILETFGLNEKGMIKKLVGYNWENALDDFYVIYEQMHIMCPRPFDGITELIEKLKKKSILIALVTGKGEKSCAITLRQFNMDTCFDKVKTGNPFKNNKAENFRELLADYKLQPDEMIYIGDTVSDIVSCREVGIRCLSASWITSCLDAQKLEAHNAGNVFYSIASLECYLMG</sequence>
<dbReference type="Gene3D" id="3.40.50.1000">
    <property type="entry name" value="HAD superfamily/HAD-like"/>
    <property type="match status" value="1"/>
</dbReference>
<evidence type="ECO:0000313" key="5">
    <source>
        <dbReference type="EMBL" id="KDS54960.1"/>
    </source>
</evidence>
<dbReference type="GO" id="GO:0006281">
    <property type="term" value="P:DNA repair"/>
    <property type="evidence" value="ECO:0007669"/>
    <property type="project" value="TreeGrafter"/>
</dbReference>
<dbReference type="InterPro" id="IPR023198">
    <property type="entry name" value="PGP-like_dom2"/>
</dbReference>
<dbReference type="EMBL" id="JNHM01000018">
    <property type="protein sequence ID" value="KDS54960.1"/>
    <property type="molecule type" value="Genomic_DNA"/>
</dbReference>
<accession>A0A069SJT9</accession>
<protein>
    <recommendedName>
        <fullName evidence="4">phosphoglycolate phosphatase</fullName>
        <ecNumber evidence="4">3.1.3.18</ecNumber>
    </recommendedName>
</protein>
<dbReference type="EC" id="3.1.3.18" evidence="4"/>
<evidence type="ECO:0000256" key="2">
    <source>
        <dbReference type="ARBA" id="ARBA00004818"/>
    </source>
</evidence>
<keyword evidence="5" id="KW-0378">Hydrolase</keyword>
<dbReference type="SFLD" id="SFLDS00003">
    <property type="entry name" value="Haloacid_Dehalogenase"/>
    <property type="match status" value="1"/>
</dbReference>
<dbReference type="InterPro" id="IPR041492">
    <property type="entry name" value="HAD_2"/>
</dbReference>
<evidence type="ECO:0000256" key="3">
    <source>
        <dbReference type="ARBA" id="ARBA00006171"/>
    </source>
</evidence>
<dbReference type="SUPFAM" id="SSF56784">
    <property type="entry name" value="HAD-like"/>
    <property type="match status" value="1"/>
</dbReference>
<gene>
    <name evidence="5" type="ORF">M099_1397</name>
</gene>
<dbReference type="PANTHER" id="PTHR43434">
    <property type="entry name" value="PHOSPHOGLYCOLATE PHOSPHATASE"/>
    <property type="match status" value="1"/>
</dbReference>
<comment type="catalytic activity">
    <reaction evidence="1">
        <text>2-phosphoglycolate + H2O = glycolate + phosphate</text>
        <dbReference type="Rhea" id="RHEA:14369"/>
        <dbReference type="ChEBI" id="CHEBI:15377"/>
        <dbReference type="ChEBI" id="CHEBI:29805"/>
        <dbReference type="ChEBI" id="CHEBI:43474"/>
        <dbReference type="ChEBI" id="CHEBI:58033"/>
        <dbReference type="EC" id="3.1.3.18"/>
    </reaction>
</comment>
<dbReference type="PATRIC" id="fig|1339352.3.peg.1349"/>
<dbReference type="PANTHER" id="PTHR43434:SF1">
    <property type="entry name" value="PHOSPHOGLYCOLATE PHOSPHATASE"/>
    <property type="match status" value="1"/>
</dbReference>
<dbReference type="AlphaFoldDB" id="A0A069SJT9"/>
<dbReference type="GeneID" id="23318899"/>
<evidence type="ECO:0000313" key="6">
    <source>
        <dbReference type="Proteomes" id="UP000027661"/>
    </source>
</evidence>
<dbReference type="Gene3D" id="1.10.150.240">
    <property type="entry name" value="Putative phosphatase, domain 2"/>
    <property type="match status" value="1"/>
</dbReference>
<evidence type="ECO:0000256" key="1">
    <source>
        <dbReference type="ARBA" id="ARBA00000830"/>
    </source>
</evidence>
<dbReference type="RefSeq" id="WP_005845042.1">
    <property type="nucleotide sequence ID" value="NZ_JNHM01000018.1"/>
</dbReference>
<dbReference type="Proteomes" id="UP000027661">
    <property type="component" value="Unassembled WGS sequence"/>
</dbReference>
<name>A0A069SJT9_PHOVU</name>
<comment type="pathway">
    <text evidence="2">Organic acid metabolism; glycolate biosynthesis; glycolate from 2-phosphoglycolate: step 1/1.</text>
</comment>
<organism evidence="5 6">
    <name type="scientific">Phocaeicola vulgatus str. 3975 RP4</name>
    <dbReference type="NCBI Taxonomy" id="1339352"/>
    <lineage>
        <taxon>Bacteria</taxon>
        <taxon>Pseudomonadati</taxon>
        <taxon>Bacteroidota</taxon>
        <taxon>Bacteroidia</taxon>
        <taxon>Bacteroidales</taxon>
        <taxon>Bacteroidaceae</taxon>
        <taxon>Phocaeicola</taxon>
    </lineage>
</organism>
<comment type="similarity">
    <text evidence="3">Belongs to the HAD-like hydrolase superfamily. CbbY/CbbZ/Gph/YieH family.</text>
</comment>
<dbReference type="InterPro" id="IPR036412">
    <property type="entry name" value="HAD-like_sf"/>
</dbReference>
<dbReference type="GO" id="GO:0008967">
    <property type="term" value="F:phosphoglycolate phosphatase activity"/>
    <property type="evidence" value="ECO:0007669"/>
    <property type="project" value="UniProtKB-EC"/>
</dbReference>